<dbReference type="SUPFAM" id="SSF53756">
    <property type="entry name" value="UDP-Glycosyltransferase/glycogen phosphorylase"/>
    <property type="match status" value="1"/>
</dbReference>
<accession>A0ABX2C8E5</accession>
<dbReference type="Pfam" id="PF06722">
    <property type="entry name" value="EryCIII-like_C"/>
    <property type="match status" value="1"/>
</dbReference>
<dbReference type="InterPro" id="IPR002213">
    <property type="entry name" value="UDP_glucos_trans"/>
</dbReference>
<proteinExistence type="predicted"/>
<sequence length="416" mass="44491">MTRIAIHTLGTRGDVQPFVALGRGLQNAGIDVSFATAPQFKPLVCAHDLPFHALPGDLVDLVHTPLAHAAMSGHHKLLASFRLMAGLGPLFRSLLDAQWDAAQDADAIVYHPKAIGGVHIAEKLGIPAFVALPLPALSATGAFPSPLLPFSDLGPLNRASHALVIRYGDLPFRRTVARWREQVLGLPPKSDWLTLRGRSIAKLYPYSPAVVPVANDWDNTAHVTGYWFLDDVGGWTPPPELAAFLQAGPPPVYVGFGSLPSPDAERITAVIIDALTRAGQRGILATGWGGMAMRRTPEHIHMLNEAPHAWLFSRMAAVVHHGGAGTTAAGLRAGRPSVICPIFGDQPFWGRAVHRLGAGPAPIPHRELTPERLATAISRAVNDPIMRRRASGIARIIQQEDGVAEAVGLIKAQGVF</sequence>
<protein>
    <submittedName>
        <fullName evidence="3">Glycosyltransferase family 1 protein</fullName>
    </submittedName>
</protein>
<dbReference type="CDD" id="cd03784">
    <property type="entry name" value="GT1_Gtf-like"/>
    <property type="match status" value="1"/>
</dbReference>
<evidence type="ECO:0000259" key="2">
    <source>
        <dbReference type="Pfam" id="PF06722"/>
    </source>
</evidence>
<organism evidence="3 4">
    <name type="scientific">Bradyrhizobium aeschynomenes</name>
    <dbReference type="NCBI Taxonomy" id="2734909"/>
    <lineage>
        <taxon>Bacteria</taxon>
        <taxon>Pseudomonadati</taxon>
        <taxon>Pseudomonadota</taxon>
        <taxon>Alphaproteobacteria</taxon>
        <taxon>Hyphomicrobiales</taxon>
        <taxon>Nitrobacteraceae</taxon>
        <taxon>Bradyrhizobium</taxon>
    </lineage>
</organism>
<dbReference type="EMBL" id="JABFDN010000001">
    <property type="protein sequence ID" value="NPU63637.1"/>
    <property type="molecule type" value="Genomic_DNA"/>
</dbReference>
<feature type="domain" description="Glycosyltransferase family 28 N-terminal" evidence="1">
    <location>
        <begin position="4"/>
        <end position="135"/>
    </location>
</feature>
<dbReference type="PANTHER" id="PTHR48050:SF13">
    <property type="entry name" value="STEROL 3-BETA-GLUCOSYLTRANSFERASE UGT80A2"/>
    <property type="match status" value="1"/>
</dbReference>
<feature type="domain" description="Erythromycin biosynthesis protein CIII-like C-terminal" evidence="2">
    <location>
        <begin position="293"/>
        <end position="394"/>
    </location>
</feature>
<dbReference type="PANTHER" id="PTHR48050">
    <property type="entry name" value="STEROL 3-BETA-GLUCOSYLTRANSFERASE"/>
    <property type="match status" value="1"/>
</dbReference>
<dbReference type="Proteomes" id="UP000886476">
    <property type="component" value="Unassembled WGS sequence"/>
</dbReference>
<evidence type="ECO:0000259" key="1">
    <source>
        <dbReference type="Pfam" id="PF03033"/>
    </source>
</evidence>
<evidence type="ECO:0000313" key="3">
    <source>
        <dbReference type="EMBL" id="NPU63637.1"/>
    </source>
</evidence>
<reference evidence="3" key="1">
    <citation type="submission" date="2020-05" db="EMBL/GenBank/DDBJ databases">
        <title>Nod-independent and nitrogen-fixing Bradyrhizobium aeschynomene sp. nov. isolated from nodules of Aeschynomene indica.</title>
        <authorList>
            <person name="Zhang Z."/>
        </authorList>
    </citation>
    <scope>NUCLEOTIDE SEQUENCE</scope>
    <source>
        <strain evidence="3">83012</strain>
    </source>
</reference>
<name>A0ABX2C8E5_9BRAD</name>
<dbReference type="InterPro" id="IPR010610">
    <property type="entry name" value="EryCIII-like_C"/>
</dbReference>
<evidence type="ECO:0000313" key="4">
    <source>
        <dbReference type="Proteomes" id="UP000886476"/>
    </source>
</evidence>
<dbReference type="InterPro" id="IPR050426">
    <property type="entry name" value="Glycosyltransferase_28"/>
</dbReference>
<dbReference type="Pfam" id="PF03033">
    <property type="entry name" value="Glyco_transf_28"/>
    <property type="match status" value="1"/>
</dbReference>
<comment type="caution">
    <text evidence="3">The sequence shown here is derived from an EMBL/GenBank/DDBJ whole genome shotgun (WGS) entry which is preliminary data.</text>
</comment>
<gene>
    <name evidence="3" type="ORF">HL667_01345</name>
</gene>
<dbReference type="InterPro" id="IPR004276">
    <property type="entry name" value="GlycoTrans_28_N"/>
</dbReference>
<dbReference type="RefSeq" id="WP_172108268.1">
    <property type="nucleotide sequence ID" value="NZ_JABFDN010000001.1"/>
</dbReference>
<dbReference type="Gene3D" id="3.40.50.2000">
    <property type="entry name" value="Glycogen Phosphorylase B"/>
    <property type="match status" value="2"/>
</dbReference>
<keyword evidence="4" id="KW-1185">Reference proteome</keyword>